<keyword evidence="9 12" id="KW-1133">Transmembrane helix</keyword>
<evidence type="ECO:0000256" key="11">
    <source>
        <dbReference type="ARBA" id="ARBA00023180"/>
    </source>
</evidence>
<evidence type="ECO:0000256" key="7">
    <source>
        <dbReference type="ARBA" id="ARBA00022753"/>
    </source>
</evidence>
<dbReference type="InterPro" id="IPR046450">
    <property type="entry name" value="PA_dom_sf"/>
</dbReference>
<keyword evidence="16" id="KW-1185">Reference proteome</keyword>
<dbReference type="Pfam" id="PF02225">
    <property type="entry name" value="PA"/>
    <property type="match status" value="1"/>
</dbReference>
<evidence type="ECO:0000256" key="5">
    <source>
        <dbReference type="ARBA" id="ARBA00022692"/>
    </source>
</evidence>
<keyword evidence="7" id="KW-0967">Endosome</keyword>
<keyword evidence="10 12" id="KW-0472">Membrane</keyword>
<dbReference type="Pfam" id="PF04258">
    <property type="entry name" value="Peptidase_A22B"/>
    <property type="match status" value="1"/>
</dbReference>
<dbReference type="Gene3D" id="3.50.30.30">
    <property type="match status" value="1"/>
</dbReference>
<name>A0A2G9I1V2_9LAMI</name>
<evidence type="ECO:0000313" key="15">
    <source>
        <dbReference type="EMBL" id="PIN23752.1"/>
    </source>
</evidence>
<dbReference type="AlphaFoldDB" id="A0A2G9I1V2"/>
<accession>A0A2G9I1V2</accession>
<dbReference type="FunFam" id="3.50.30.30:FF:000007">
    <property type="entry name" value="Signal peptide peptidase-like 3"/>
    <property type="match status" value="1"/>
</dbReference>
<evidence type="ECO:0000256" key="8">
    <source>
        <dbReference type="ARBA" id="ARBA00022801"/>
    </source>
</evidence>
<feature type="signal peptide" evidence="13">
    <location>
        <begin position="1"/>
        <end position="31"/>
    </location>
</feature>
<dbReference type="GO" id="GO:0098553">
    <property type="term" value="C:lumenal side of endoplasmic reticulum membrane"/>
    <property type="evidence" value="ECO:0007669"/>
    <property type="project" value="TreeGrafter"/>
</dbReference>
<dbReference type="SUPFAM" id="SSF52025">
    <property type="entry name" value="PA domain"/>
    <property type="match status" value="1"/>
</dbReference>
<gene>
    <name evidence="15" type="ORF">CDL12_03517</name>
</gene>
<dbReference type="PANTHER" id="PTHR12174">
    <property type="entry name" value="SIGNAL PEPTIDE PEPTIDASE"/>
    <property type="match status" value="1"/>
</dbReference>
<evidence type="ECO:0000313" key="16">
    <source>
        <dbReference type="Proteomes" id="UP000231279"/>
    </source>
</evidence>
<feature type="transmembrane region" description="Helical" evidence="12">
    <location>
        <begin position="255"/>
        <end position="273"/>
    </location>
</feature>
<reference evidence="16" key="1">
    <citation type="journal article" date="2018" name="Gigascience">
        <title>Genome assembly of the Pink Ipe (Handroanthus impetiginosus, Bignoniaceae), a highly valued, ecologically keystone Neotropical timber forest tree.</title>
        <authorList>
            <person name="Silva-Junior O.B."/>
            <person name="Grattapaglia D."/>
            <person name="Novaes E."/>
            <person name="Collevatti R.G."/>
        </authorList>
    </citation>
    <scope>NUCLEOTIDE SEQUENCE [LARGE SCALE GENOMIC DNA]</scope>
    <source>
        <strain evidence="16">cv. UFG-1</strain>
    </source>
</reference>
<dbReference type="GO" id="GO:0005765">
    <property type="term" value="C:lysosomal membrane"/>
    <property type="evidence" value="ECO:0007669"/>
    <property type="project" value="TreeGrafter"/>
</dbReference>
<dbReference type="GO" id="GO:0004571">
    <property type="term" value="F:mannosyl-oligosaccharide 1,2-alpha-mannosidase activity"/>
    <property type="evidence" value="ECO:0007669"/>
    <property type="project" value="UniProtKB-EC"/>
</dbReference>
<dbReference type="GO" id="GO:0010008">
    <property type="term" value="C:endosome membrane"/>
    <property type="evidence" value="ECO:0007669"/>
    <property type="project" value="UniProtKB-SubCell"/>
</dbReference>
<dbReference type="PANTHER" id="PTHR12174:SF90">
    <property type="entry name" value="SIGNAL PEPTIDE PEPTIDASE-LIKE 3"/>
    <property type="match status" value="1"/>
</dbReference>
<organism evidence="15 16">
    <name type="scientific">Handroanthus impetiginosus</name>
    <dbReference type="NCBI Taxonomy" id="429701"/>
    <lineage>
        <taxon>Eukaryota</taxon>
        <taxon>Viridiplantae</taxon>
        <taxon>Streptophyta</taxon>
        <taxon>Embryophyta</taxon>
        <taxon>Tracheophyta</taxon>
        <taxon>Spermatophyta</taxon>
        <taxon>Magnoliopsida</taxon>
        <taxon>eudicotyledons</taxon>
        <taxon>Gunneridae</taxon>
        <taxon>Pentapetalae</taxon>
        <taxon>asterids</taxon>
        <taxon>lamiids</taxon>
        <taxon>Lamiales</taxon>
        <taxon>Bignoniaceae</taxon>
        <taxon>Crescentiina</taxon>
        <taxon>Tabebuia alliance</taxon>
        <taxon>Handroanthus</taxon>
    </lineage>
</organism>
<evidence type="ECO:0000256" key="2">
    <source>
        <dbReference type="ARBA" id="ARBA00004337"/>
    </source>
</evidence>
<feature type="domain" description="PA" evidence="14">
    <location>
        <begin position="99"/>
        <end position="173"/>
    </location>
</feature>
<keyword evidence="8 15" id="KW-0378">Hydrolase</keyword>
<sequence length="312" mass="33681">MAAASAYQLSMDLAVVFQLVIFLFFLSSIGAADDVSRAAPIGQSAACGNDFRLVKVKRWVNGVEKEPIGALTADFGSLLPAHAKQGHIFPAIFSQPLNSCSPSSSKLSGYIALAVRGDCNFTTKAKVAQAGGAAGLVVMNDDEGLVQMDCGDDTNLNITIPVITISKSGGEELKKSMDEGAEVELLLYSPNRPILDYSVIFLWLMAVGTVVFASLWPAIIGSEQSDGRYNELESDAAAAKDEEEKEILHISTKSAVVFVITASTFLLLLYFFMSSWFVWVLIVLFCIGGVEVNIHSNYLFYFGNHNLVACKH</sequence>
<dbReference type="GO" id="GO:0033619">
    <property type="term" value="P:membrane protein proteolysis"/>
    <property type="evidence" value="ECO:0007669"/>
    <property type="project" value="TreeGrafter"/>
</dbReference>
<comment type="subcellular location">
    <subcellularLocation>
        <location evidence="2">Endosome membrane</location>
        <topology evidence="2">Multi-pass membrane protein</topology>
    </subcellularLocation>
</comment>
<dbReference type="GO" id="GO:0042500">
    <property type="term" value="F:aspartic endopeptidase activity, intramembrane cleaving"/>
    <property type="evidence" value="ECO:0007669"/>
    <property type="project" value="InterPro"/>
</dbReference>
<evidence type="ECO:0000259" key="14">
    <source>
        <dbReference type="Pfam" id="PF02225"/>
    </source>
</evidence>
<keyword evidence="4" id="KW-0645">Protease</keyword>
<evidence type="ECO:0000256" key="4">
    <source>
        <dbReference type="ARBA" id="ARBA00022670"/>
    </source>
</evidence>
<dbReference type="OrthoDB" id="29661at2759"/>
<evidence type="ECO:0000256" key="13">
    <source>
        <dbReference type="SAM" id="SignalP"/>
    </source>
</evidence>
<proteinExistence type="inferred from homology"/>
<evidence type="ECO:0000256" key="6">
    <source>
        <dbReference type="ARBA" id="ARBA00022729"/>
    </source>
</evidence>
<dbReference type="EC" id="3.2.1.113" evidence="15"/>
<evidence type="ECO:0000256" key="9">
    <source>
        <dbReference type="ARBA" id="ARBA00022989"/>
    </source>
</evidence>
<dbReference type="InterPro" id="IPR003137">
    <property type="entry name" value="PA_domain"/>
</dbReference>
<comment type="similarity">
    <text evidence="3">Belongs to the peptidase A22B family.</text>
</comment>
<evidence type="ECO:0000256" key="3">
    <source>
        <dbReference type="ARBA" id="ARBA00006859"/>
    </source>
</evidence>
<dbReference type="InterPro" id="IPR007369">
    <property type="entry name" value="Peptidase_A22B_SPP"/>
</dbReference>
<protein>
    <submittedName>
        <fullName evidence="15">Mannosyl-oligosaccharide 1,2-alpha-mannosidase</fullName>
        <ecNumber evidence="15">3.2.1.113</ecNumber>
    </submittedName>
</protein>
<evidence type="ECO:0000256" key="10">
    <source>
        <dbReference type="ARBA" id="ARBA00023136"/>
    </source>
</evidence>
<keyword evidence="5 12" id="KW-0812">Transmembrane</keyword>
<feature type="transmembrane region" description="Helical" evidence="12">
    <location>
        <begin position="279"/>
        <end position="302"/>
    </location>
</feature>
<dbReference type="EMBL" id="NKXS01000515">
    <property type="protein sequence ID" value="PIN23752.1"/>
    <property type="molecule type" value="Genomic_DNA"/>
</dbReference>
<evidence type="ECO:0000256" key="12">
    <source>
        <dbReference type="SAM" id="Phobius"/>
    </source>
</evidence>
<feature type="transmembrane region" description="Helical" evidence="12">
    <location>
        <begin position="200"/>
        <end position="220"/>
    </location>
</feature>
<keyword evidence="15" id="KW-0326">Glycosidase</keyword>
<evidence type="ECO:0000256" key="1">
    <source>
        <dbReference type="ARBA" id="ARBA00003012"/>
    </source>
</evidence>
<dbReference type="Proteomes" id="UP000231279">
    <property type="component" value="Unassembled WGS sequence"/>
</dbReference>
<keyword evidence="11" id="KW-0325">Glycoprotein</keyword>
<comment type="function">
    <text evidence="1">Intramembrane-cleaving aspartic protease (I-CLiP) that cleaves type II membrane signal peptides in the hydrophobic plane of the membrane.</text>
</comment>
<dbReference type="GO" id="GO:0098554">
    <property type="term" value="C:cytoplasmic side of endoplasmic reticulum membrane"/>
    <property type="evidence" value="ECO:0007669"/>
    <property type="project" value="TreeGrafter"/>
</dbReference>
<keyword evidence="6 13" id="KW-0732">Signal</keyword>
<feature type="chain" id="PRO_5013762368" evidence="13">
    <location>
        <begin position="32"/>
        <end position="312"/>
    </location>
</feature>
<dbReference type="GO" id="GO:0030660">
    <property type="term" value="C:Golgi-associated vesicle membrane"/>
    <property type="evidence" value="ECO:0007669"/>
    <property type="project" value="TreeGrafter"/>
</dbReference>
<comment type="caution">
    <text evidence="15">The sequence shown here is derived from an EMBL/GenBank/DDBJ whole genome shotgun (WGS) entry which is preliminary data.</text>
</comment>